<evidence type="ECO:0000313" key="3">
    <source>
        <dbReference type="Proteomes" id="UP000735302"/>
    </source>
</evidence>
<sequence>MYVFGSLRSPRRYTGDTAEAKSVYHILENDPKRLPMDNFYVSTWKRHDVLTLCEVQVFGDSTNITYLKTESWCGLGWYGPLCEQKCNCRDGVQCLSSNGGCLGGCKRGYKGVTCDQACEAGAYGVNCENQCSKNCLDKSQPCDRGSGACKGGCDPPFIAPLCHYKGCARPGWFGEDCEFQCHCMPESQGCNNLTGECLDSRFLSYQQGFCADGWIGLGCQFRRAEMIGKDGNKSLPEWMTDQDDSTCNSDASLQFVSIHLKELTYVDWIRLVVNQPVGFNDLHLSFLKATVIWSSATCTHLNATRAVRIEVSDKTYDYICWTSHPVNTIQIKGRGVSHLCGIYVSAGQHLMIKQDRTKVKNNSAVCPDAQQRVQCTNIPAGAKRPHWTLQFQHEVLITSIQLKTGVK</sequence>
<dbReference type="InterPro" id="IPR042635">
    <property type="entry name" value="MEGF10/SREC1/2-like"/>
</dbReference>
<proteinExistence type="predicted"/>
<evidence type="ECO:0000256" key="1">
    <source>
        <dbReference type="ARBA" id="ARBA00022536"/>
    </source>
</evidence>
<comment type="caution">
    <text evidence="2">The sequence shown here is derived from an EMBL/GenBank/DDBJ whole genome shotgun (WGS) entry which is preliminary data.</text>
</comment>
<gene>
    <name evidence="2" type="ORF">PoB_006056500</name>
</gene>
<evidence type="ECO:0000313" key="2">
    <source>
        <dbReference type="EMBL" id="GFO34060.1"/>
    </source>
</evidence>
<dbReference type="GO" id="GO:0005044">
    <property type="term" value="F:scavenger receptor activity"/>
    <property type="evidence" value="ECO:0007669"/>
    <property type="project" value="InterPro"/>
</dbReference>
<accession>A0AAV4CQD3</accession>
<dbReference type="PANTHER" id="PTHR24043:SF8">
    <property type="entry name" value="EGF-LIKE DOMAIN-CONTAINING PROTEIN"/>
    <property type="match status" value="1"/>
</dbReference>
<organism evidence="2 3">
    <name type="scientific">Plakobranchus ocellatus</name>
    <dbReference type="NCBI Taxonomy" id="259542"/>
    <lineage>
        <taxon>Eukaryota</taxon>
        <taxon>Metazoa</taxon>
        <taxon>Spiralia</taxon>
        <taxon>Lophotrochozoa</taxon>
        <taxon>Mollusca</taxon>
        <taxon>Gastropoda</taxon>
        <taxon>Heterobranchia</taxon>
        <taxon>Euthyneura</taxon>
        <taxon>Panpulmonata</taxon>
        <taxon>Sacoglossa</taxon>
        <taxon>Placobranchoidea</taxon>
        <taxon>Plakobranchidae</taxon>
        <taxon>Plakobranchus</taxon>
    </lineage>
</organism>
<name>A0AAV4CQD3_9GAST</name>
<dbReference type="Proteomes" id="UP000735302">
    <property type="component" value="Unassembled WGS sequence"/>
</dbReference>
<dbReference type="Gene3D" id="2.170.300.10">
    <property type="entry name" value="Tie2 ligand-binding domain superfamily"/>
    <property type="match status" value="1"/>
</dbReference>
<protein>
    <submittedName>
        <fullName evidence="2">Multiple epidermal growth factor-like domains 6</fullName>
    </submittedName>
</protein>
<dbReference type="AlphaFoldDB" id="A0AAV4CQD3"/>
<dbReference type="PANTHER" id="PTHR24043">
    <property type="entry name" value="SCAVENGER RECEPTOR CLASS F"/>
    <property type="match status" value="1"/>
</dbReference>
<dbReference type="EMBL" id="BLXT01006874">
    <property type="protein sequence ID" value="GFO34060.1"/>
    <property type="molecule type" value="Genomic_DNA"/>
</dbReference>
<keyword evidence="1" id="KW-0245">EGF-like domain</keyword>
<keyword evidence="3" id="KW-1185">Reference proteome</keyword>
<reference evidence="2 3" key="1">
    <citation type="journal article" date="2021" name="Elife">
        <title>Chloroplast acquisition without the gene transfer in kleptoplastic sea slugs, Plakobranchus ocellatus.</title>
        <authorList>
            <person name="Maeda T."/>
            <person name="Takahashi S."/>
            <person name="Yoshida T."/>
            <person name="Shimamura S."/>
            <person name="Takaki Y."/>
            <person name="Nagai Y."/>
            <person name="Toyoda A."/>
            <person name="Suzuki Y."/>
            <person name="Arimoto A."/>
            <person name="Ishii H."/>
            <person name="Satoh N."/>
            <person name="Nishiyama T."/>
            <person name="Hasebe M."/>
            <person name="Maruyama T."/>
            <person name="Minagawa J."/>
            <person name="Obokata J."/>
            <person name="Shigenobu S."/>
        </authorList>
    </citation>
    <scope>NUCLEOTIDE SEQUENCE [LARGE SCALE GENOMIC DNA]</scope>
</reference>